<feature type="domain" description="WRKY" evidence="14">
    <location>
        <begin position="1304"/>
        <end position="1367"/>
    </location>
</feature>
<dbReference type="InterPro" id="IPR002182">
    <property type="entry name" value="NB-ARC"/>
</dbReference>
<dbReference type="GO" id="GO:0005634">
    <property type="term" value="C:nucleus"/>
    <property type="evidence" value="ECO:0007669"/>
    <property type="project" value="UniProtKB-SubCell"/>
</dbReference>
<dbReference type="Proteomes" id="UP001177003">
    <property type="component" value="Chromosome 1"/>
</dbReference>
<dbReference type="SUPFAM" id="SSF52058">
    <property type="entry name" value="L domain-like"/>
    <property type="match status" value="1"/>
</dbReference>
<dbReference type="InterPro" id="IPR000157">
    <property type="entry name" value="TIR_dom"/>
</dbReference>
<dbReference type="PROSITE" id="PS51450">
    <property type="entry name" value="LRR"/>
    <property type="match status" value="1"/>
</dbReference>
<dbReference type="SUPFAM" id="SSF46785">
    <property type="entry name" value="Winged helix' DNA-binding domain"/>
    <property type="match status" value="1"/>
</dbReference>
<evidence type="ECO:0000313" key="16">
    <source>
        <dbReference type="Proteomes" id="UP001177003"/>
    </source>
</evidence>
<dbReference type="SUPFAM" id="SSF118290">
    <property type="entry name" value="WRKY DNA-binding domain"/>
    <property type="match status" value="1"/>
</dbReference>
<dbReference type="SUPFAM" id="SSF52200">
    <property type="entry name" value="Toll/Interleukin receptor TIR domain"/>
    <property type="match status" value="1"/>
</dbReference>
<evidence type="ECO:0000256" key="8">
    <source>
        <dbReference type="ARBA" id="ARBA00023027"/>
    </source>
</evidence>
<dbReference type="SMART" id="SM00255">
    <property type="entry name" value="TIR"/>
    <property type="match status" value="1"/>
</dbReference>
<dbReference type="GO" id="GO:0006952">
    <property type="term" value="P:defense response"/>
    <property type="evidence" value="ECO:0007669"/>
    <property type="project" value="UniProtKB-KW"/>
</dbReference>
<dbReference type="InterPro" id="IPR058546">
    <property type="entry name" value="RPS4B/Roq1-like_LRR"/>
</dbReference>
<dbReference type="SMART" id="SM00774">
    <property type="entry name" value="WRKY"/>
    <property type="match status" value="1"/>
</dbReference>
<evidence type="ECO:0000256" key="4">
    <source>
        <dbReference type="ARBA" id="ARBA00022737"/>
    </source>
</evidence>
<keyword evidence="6" id="KW-0611">Plant defense</keyword>
<evidence type="ECO:0000256" key="10">
    <source>
        <dbReference type="ARBA" id="ARBA00023163"/>
    </source>
</evidence>
<evidence type="ECO:0000259" key="14">
    <source>
        <dbReference type="PROSITE" id="PS50811"/>
    </source>
</evidence>
<evidence type="ECO:0000256" key="5">
    <source>
        <dbReference type="ARBA" id="ARBA00022801"/>
    </source>
</evidence>
<keyword evidence="9" id="KW-0238">DNA-binding</keyword>
<dbReference type="InterPro" id="IPR027417">
    <property type="entry name" value="P-loop_NTPase"/>
</dbReference>
<dbReference type="InterPro" id="IPR044974">
    <property type="entry name" value="Disease_R_plants"/>
</dbReference>
<dbReference type="Gene3D" id="3.80.10.10">
    <property type="entry name" value="Ribonuclease Inhibitor"/>
    <property type="match status" value="2"/>
</dbReference>
<dbReference type="EC" id="3.2.2.6" evidence="2"/>
<dbReference type="Gene3D" id="2.20.25.80">
    <property type="entry name" value="WRKY domain"/>
    <property type="match status" value="1"/>
</dbReference>
<reference evidence="15" key="1">
    <citation type="submission" date="2023-04" db="EMBL/GenBank/DDBJ databases">
        <authorList>
            <person name="Vijverberg K."/>
            <person name="Xiong W."/>
            <person name="Schranz E."/>
        </authorList>
    </citation>
    <scope>NUCLEOTIDE SEQUENCE</scope>
</reference>
<organism evidence="15 16">
    <name type="scientific">Lactuca saligna</name>
    <name type="common">Willowleaf lettuce</name>
    <dbReference type="NCBI Taxonomy" id="75948"/>
    <lineage>
        <taxon>Eukaryota</taxon>
        <taxon>Viridiplantae</taxon>
        <taxon>Streptophyta</taxon>
        <taxon>Embryophyta</taxon>
        <taxon>Tracheophyta</taxon>
        <taxon>Spermatophyta</taxon>
        <taxon>Magnoliopsida</taxon>
        <taxon>eudicotyledons</taxon>
        <taxon>Gunneridae</taxon>
        <taxon>Pentapetalae</taxon>
        <taxon>asterids</taxon>
        <taxon>campanulids</taxon>
        <taxon>Asterales</taxon>
        <taxon>Asteraceae</taxon>
        <taxon>Cichorioideae</taxon>
        <taxon>Cichorieae</taxon>
        <taxon>Lactucinae</taxon>
        <taxon>Lactuca</taxon>
    </lineage>
</organism>
<comment type="catalytic activity">
    <reaction evidence="12">
        <text>NAD(+) + H2O = ADP-D-ribose + nicotinamide + H(+)</text>
        <dbReference type="Rhea" id="RHEA:16301"/>
        <dbReference type="ChEBI" id="CHEBI:15377"/>
        <dbReference type="ChEBI" id="CHEBI:15378"/>
        <dbReference type="ChEBI" id="CHEBI:17154"/>
        <dbReference type="ChEBI" id="CHEBI:57540"/>
        <dbReference type="ChEBI" id="CHEBI:57967"/>
        <dbReference type="EC" id="3.2.2.6"/>
    </reaction>
    <physiologicalReaction direction="left-to-right" evidence="12">
        <dbReference type="Rhea" id="RHEA:16302"/>
    </physiologicalReaction>
</comment>
<evidence type="ECO:0000256" key="12">
    <source>
        <dbReference type="ARBA" id="ARBA00047304"/>
    </source>
</evidence>
<name>A0AA35V236_LACSI</name>
<evidence type="ECO:0000256" key="9">
    <source>
        <dbReference type="ARBA" id="ARBA00023125"/>
    </source>
</evidence>
<evidence type="ECO:0000259" key="13">
    <source>
        <dbReference type="PROSITE" id="PS50104"/>
    </source>
</evidence>
<dbReference type="InterPro" id="IPR001611">
    <property type="entry name" value="Leu-rich_rpt"/>
</dbReference>
<feature type="domain" description="TIR" evidence="13">
    <location>
        <begin position="20"/>
        <end position="209"/>
    </location>
</feature>
<dbReference type="GO" id="GO:0007165">
    <property type="term" value="P:signal transduction"/>
    <property type="evidence" value="ECO:0007669"/>
    <property type="project" value="InterPro"/>
</dbReference>
<evidence type="ECO:0000256" key="7">
    <source>
        <dbReference type="ARBA" id="ARBA00023015"/>
    </source>
</evidence>
<evidence type="ECO:0000256" key="6">
    <source>
        <dbReference type="ARBA" id="ARBA00022821"/>
    </source>
</evidence>
<comment type="subcellular location">
    <subcellularLocation>
        <location evidence="1">Nucleus</location>
    </subcellularLocation>
</comment>
<keyword evidence="8" id="KW-0520">NAD</keyword>
<dbReference type="PANTHER" id="PTHR11017:SF313">
    <property type="entry name" value="TIR DOMAIN, P-LOOP CONTAINING NUCLEOSIDE TRIPHOSPHATE HYDROLASE"/>
    <property type="match status" value="1"/>
</dbReference>
<dbReference type="InterPro" id="IPR003657">
    <property type="entry name" value="WRKY_dom"/>
</dbReference>
<dbReference type="SUPFAM" id="SSF52540">
    <property type="entry name" value="P-loop containing nucleoside triphosphate hydrolases"/>
    <property type="match status" value="1"/>
</dbReference>
<dbReference type="InterPro" id="IPR042197">
    <property type="entry name" value="Apaf_helical"/>
</dbReference>
<evidence type="ECO:0000313" key="15">
    <source>
        <dbReference type="EMBL" id="CAI9268969.1"/>
    </source>
</evidence>
<evidence type="ECO:0000256" key="11">
    <source>
        <dbReference type="ARBA" id="ARBA00023242"/>
    </source>
</evidence>
<evidence type="ECO:0000256" key="1">
    <source>
        <dbReference type="ARBA" id="ARBA00004123"/>
    </source>
</evidence>
<keyword evidence="5" id="KW-0378">Hydrolase</keyword>
<dbReference type="Pfam" id="PF01582">
    <property type="entry name" value="TIR"/>
    <property type="match status" value="1"/>
</dbReference>
<dbReference type="Pfam" id="PF20160">
    <property type="entry name" value="C-JID"/>
    <property type="match status" value="1"/>
</dbReference>
<keyword evidence="4" id="KW-0677">Repeat</keyword>
<dbReference type="GO" id="GO:0003700">
    <property type="term" value="F:DNA-binding transcription factor activity"/>
    <property type="evidence" value="ECO:0007669"/>
    <property type="project" value="InterPro"/>
</dbReference>
<dbReference type="Gene3D" id="3.40.50.300">
    <property type="entry name" value="P-loop containing nucleotide triphosphate hydrolases"/>
    <property type="match status" value="1"/>
</dbReference>
<keyword evidence="3" id="KW-0433">Leucine-rich repeat</keyword>
<dbReference type="InterPro" id="IPR045344">
    <property type="entry name" value="C-JID"/>
</dbReference>
<dbReference type="Gene3D" id="3.40.50.10140">
    <property type="entry name" value="Toll/interleukin-1 receptor homology (TIR) domain"/>
    <property type="match status" value="1"/>
</dbReference>
<accession>A0AA35V236</accession>
<evidence type="ECO:0000256" key="2">
    <source>
        <dbReference type="ARBA" id="ARBA00011982"/>
    </source>
</evidence>
<dbReference type="InterPro" id="IPR032675">
    <property type="entry name" value="LRR_dom_sf"/>
</dbReference>
<dbReference type="GO" id="GO:0061809">
    <property type="term" value="F:NAD+ nucleosidase activity, cyclic ADP-ribose generating"/>
    <property type="evidence" value="ECO:0007669"/>
    <property type="project" value="UniProtKB-EC"/>
</dbReference>
<sequence length="1455" mass="166344">MVDLSEFVEEPSSSSSADRHRYDVFLSFNGCDTRDTFIDHLHKALMDADITTFLDDEMIKTEEDLKPEVKSAIKTGKVLNLELERAIKESRACIIVLSKNYANSPRCLDELMFILEQRMSSNKIVVPIFYHVDPTHVRKQESTFGLAMAEHRRMMEAEIDANKRSELAEKIDQWKKSLTEVANLKGRDVNGRRETEFIEEIVKYIYRRLHAPLRSALPLLIGMESSINYVTSWLKDASSHTTDVLTILGMGGIGKTSLAKYVYRSHSHEFDTSSFIEDISRRCDEKLNRSNFIEDISPKSENFNGLLSLQKQLYDDISEQSSVHVHDASTYTSEIENVVACNKVFLVLDDIDSLDQIDALLGSKAFHPGSKIIITTKNTWLIESSALFQKNAKPKHAQFFLNGLDKTESRTLLCFHAFKSNVTHAGYEEVLEELLKYCEGHPLALAILGKSLYNRDVVYWKEFIASLEKDIDPDIISVLRKSFDSLPSENDKELFKHIACFFVGMDRDVATTILEACDIETISGITNLMDRCLLSIGRDNKLKMHRLLQNMGRFVVQQESPNRPWERSRLWCHEESLKVLLQKKGTGNVLGLILDIKMLKNKKLREAYELKTDTLSKMDKLMLLQLNYVQINGSYENFPETLRWLCMHGFPWKSIPPDLPMENLVALDMSYSNIESFGIFNYPQRSDKRLKKSIGSSSKDKVLLGSLKILNLSFCDQLSSLRGFEDLPALERLIVRNCVNLLEVCESISHCGELVHIDLSYCKKLQKFPTSLSILENVNSLLVDGCNLDESQSTVRIKDSPLMLSTTAILHIRSLVRLSLANNNLSTESFPMDFSFLPMLKHLYLDDNPIVSLPNCVRSLPRLEMLSLRNCKSLKSVERPPQKLRELILLFDTKPLLGKVIFDLEMSPLKLSYDWRWIMPSFFEIEGIVKIQPMSGVEEKVLHSLGWTNLDFLNKMHKGKDASYRGSKASEIQMYYEFGIFSTIYQGKELPEWFTYRSTGSSISFIIPSSSSSYNLKGLNFCYVKQFQIQNNESLYFPIIEIRNITKNRTWMYHHSCGSNVIVDGECFVLLSHWMFGMNEMEGGDHVKITISVTKQHQLAEELGVSFVYDDGNKDEEEDALGYYKSWNHIIGGDLSAFQTTTGVYLLNIEGFTRHVIEVDPCYHGLIERSTRYKEEQVYFRALSQRKFGKNFQTPKILPSPSTGSFSLKNLSSNIQNHEQSIEKEQKSFTDFSFQQPSNHQTEQLWNHQKPREQDEKTFVQSEHPSQFLTFSPEISTITTDSNSQMQSSQLGYAGSNINFENQSSQIKTDDGYRWRKYGKKQGKGKNVRSYYMCVSPNCTARKRIETNLDGQITKIAYKGSHNHPKFQSTRISSASNHLQMAQASSNHEFDKFYGSHGSRQFDSFATLENSSIYDDLDRSSSGRLKYDAMPDSKNGFISDGSYGSSGGDEPISIY</sequence>
<proteinExistence type="predicted"/>
<dbReference type="Pfam" id="PF00931">
    <property type="entry name" value="NB-ARC"/>
    <property type="match status" value="1"/>
</dbReference>
<dbReference type="Pfam" id="PF23286">
    <property type="entry name" value="LRR_13"/>
    <property type="match status" value="1"/>
</dbReference>
<dbReference type="Pfam" id="PF23282">
    <property type="entry name" value="WHD_ROQ1"/>
    <property type="match status" value="1"/>
</dbReference>
<evidence type="ECO:0000256" key="3">
    <source>
        <dbReference type="ARBA" id="ARBA00022614"/>
    </source>
</evidence>
<dbReference type="InterPro" id="IPR058192">
    <property type="entry name" value="WHD_ROQ1-like"/>
</dbReference>
<dbReference type="Pfam" id="PF03106">
    <property type="entry name" value="WRKY"/>
    <property type="match status" value="1"/>
</dbReference>
<dbReference type="PROSITE" id="PS50104">
    <property type="entry name" value="TIR"/>
    <property type="match status" value="1"/>
</dbReference>
<dbReference type="GO" id="GO:0043531">
    <property type="term" value="F:ADP binding"/>
    <property type="evidence" value="ECO:0007669"/>
    <property type="project" value="InterPro"/>
</dbReference>
<dbReference type="InterPro" id="IPR036576">
    <property type="entry name" value="WRKY_dom_sf"/>
</dbReference>
<dbReference type="InterPro" id="IPR035897">
    <property type="entry name" value="Toll_tir_struct_dom_sf"/>
</dbReference>
<gene>
    <name evidence="15" type="ORF">LSALG_LOCUS9364</name>
</gene>
<keyword evidence="10" id="KW-0804">Transcription</keyword>
<protein>
    <recommendedName>
        <fullName evidence="2">ADP-ribosyl cyclase/cyclic ADP-ribose hydrolase</fullName>
        <ecNumber evidence="2">3.2.2.6</ecNumber>
    </recommendedName>
</protein>
<keyword evidence="11" id="KW-0539">Nucleus</keyword>
<dbReference type="PRINTS" id="PR00364">
    <property type="entry name" value="DISEASERSIST"/>
</dbReference>
<dbReference type="GO" id="GO:0043565">
    <property type="term" value="F:sequence-specific DNA binding"/>
    <property type="evidence" value="ECO:0007669"/>
    <property type="project" value="InterPro"/>
</dbReference>
<dbReference type="Gene3D" id="1.10.8.430">
    <property type="entry name" value="Helical domain of apoptotic protease-activating factors"/>
    <property type="match status" value="1"/>
</dbReference>
<keyword evidence="16" id="KW-1185">Reference proteome</keyword>
<dbReference type="InterPro" id="IPR036390">
    <property type="entry name" value="WH_DNA-bd_sf"/>
</dbReference>
<keyword evidence="7" id="KW-0805">Transcription regulation</keyword>
<dbReference type="EMBL" id="OX465077">
    <property type="protein sequence ID" value="CAI9268969.1"/>
    <property type="molecule type" value="Genomic_DNA"/>
</dbReference>
<dbReference type="PROSITE" id="PS50811">
    <property type="entry name" value="WRKY"/>
    <property type="match status" value="1"/>
</dbReference>
<dbReference type="PANTHER" id="PTHR11017">
    <property type="entry name" value="LEUCINE-RICH REPEAT-CONTAINING PROTEIN"/>
    <property type="match status" value="1"/>
</dbReference>